<proteinExistence type="predicted"/>
<feature type="region of interest" description="Disordered" evidence="2">
    <location>
        <begin position="1"/>
        <end position="33"/>
    </location>
</feature>
<dbReference type="InterPro" id="IPR045177">
    <property type="entry name" value="FDM1-5/IDN2"/>
</dbReference>
<dbReference type="Pfam" id="PF03469">
    <property type="entry name" value="XH"/>
    <property type="match status" value="1"/>
</dbReference>
<dbReference type="Proteomes" id="UP001054889">
    <property type="component" value="Unassembled WGS sequence"/>
</dbReference>
<keyword evidence="1" id="KW-0175">Coiled coil</keyword>
<dbReference type="AlphaFoldDB" id="A0AAV5D4A7"/>
<reference evidence="4" key="2">
    <citation type="submission" date="2021-12" db="EMBL/GenBank/DDBJ databases">
        <title>Resequencing data analysis of finger millet.</title>
        <authorList>
            <person name="Hatakeyama M."/>
            <person name="Aluri S."/>
            <person name="Balachadran M.T."/>
            <person name="Sivarajan S.R."/>
            <person name="Poveda L."/>
            <person name="Shimizu-Inatsugi R."/>
            <person name="Schlapbach R."/>
            <person name="Sreeman S.M."/>
            <person name="Shimizu K.K."/>
        </authorList>
    </citation>
    <scope>NUCLEOTIDE SEQUENCE</scope>
</reference>
<dbReference type="GO" id="GO:0080188">
    <property type="term" value="P:gene silencing by siRNA-directed DNA methylation"/>
    <property type="evidence" value="ECO:0007669"/>
    <property type="project" value="InterPro"/>
</dbReference>
<evidence type="ECO:0000259" key="3">
    <source>
        <dbReference type="Pfam" id="PF03469"/>
    </source>
</evidence>
<organism evidence="4 5">
    <name type="scientific">Eleusine coracana subsp. coracana</name>
    <dbReference type="NCBI Taxonomy" id="191504"/>
    <lineage>
        <taxon>Eukaryota</taxon>
        <taxon>Viridiplantae</taxon>
        <taxon>Streptophyta</taxon>
        <taxon>Embryophyta</taxon>
        <taxon>Tracheophyta</taxon>
        <taxon>Spermatophyta</taxon>
        <taxon>Magnoliopsida</taxon>
        <taxon>Liliopsida</taxon>
        <taxon>Poales</taxon>
        <taxon>Poaceae</taxon>
        <taxon>PACMAD clade</taxon>
        <taxon>Chloridoideae</taxon>
        <taxon>Cynodonteae</taxon>
        <taxon>Eleusininae</taxon>
        <taxon>Eleusine</taxon>
    </lineage>
</organism>
<evidence type="ECO:0000313" key="4">
    <source>
        <dbReference type="EMBL" id="GJN05819.1"/>
    </source>
</evidence>
<accession>A0AAV5D4A7</accession>
<keyword evidence="5" id="KW-1185">Reference proteome</keyword>
<protein>
    <recommendedName>
        <fullName evidence="3">Factor of DNA methylation 1-5/IDN2 domain-containing protein</fullName>
    </recommendedName>
</protein>
<evidence type="ECO:0000256" key="2">
    <source>
        <dbReference type="SAM" id="MobiDB-lite"/>
    </source>
</evidence>
<evidence type="ECO:0000313" key="5">
    <source>
        <dbReference type="Proteomes" id="UP001054889"/>
    </source>
</evidence>
<comment type="caution">
    <text evidence="4">The sequence shown here is derived from an EMBL/GenBank/DDBJ whole genome shotgun (WGS) entry which is preliminary data.</text>
</comment>
<dbReference type="EMBL" id="BQKI01000012">
    <property type="protein sequence ID" value="GJN05819.1"/>
    <property type="molecule type" value="Genomic_DNA"/>
</dbReference>
<dbReference type="InterPro" id="IPR005379">
    <property type="entry name" value="FDM1-5/IDN2_XH"/>
</dbReference>
<feature type="coiled-coil region" evidence="1">
    <location>
        <begin position="71"/>
        <end position="98"/>
    </location>
</feature>
<name>A0AAV5D4A7_ELECO</name>
<sequence length="264" mass="29890">MGASGGGYEANARADRRGVHGGATTGQELGVESGSRKRQAIVCGDSKTSVGNKGRERLGYCEENQKLKVQLTLKEKETQCLRKQNEELQAKCKCLLKKYCDKARFQHFEATRLKLQGEDMLTGQTTIGIKRMGELDEKTFQYACKKKYGDDNYQDKAAVLVSTWQGEIKKPSWYPFKEVIGDNDTKLKLLQITFGDDVCNAVKTALTEINQYNPAGRQVVPELWNFSKGRKATMKEVLRYMFRRWVYIRFSSCRVLAASVLKLA</sequence>
<reference evidence="4" key="1">
    <citation type="journal article" date="2018" name="DNA Res.">
        <title>Multiple hybrid de novo genome assembly of finger millet, an orphan allotetraploid crop.</title>
        <authorList>
            <person name="Hatakeyama M."/>
            <person name="Aluri S."/>
            <person name="Balachadran M.T."/>
            <person name="Sivarajan S.R."/>
            <person name="Patrignani A."/>
            <person name="Gruter S."/>
            <person name="Poveda L."/>
            <person name="Shimizu-Inatsugi R."/>
            <person name="Baeten J."/>
            <person name="Francoijs K.J."/>
            <person name="Nataraja K.N."/>
            <person name="Reddy Y.A.N."/>
            <person name="Phadnis S."/>
            <person name="Ravikumar R.L."/>
            <person name="Schlapbach R."/>
            <person name="Sreeman S.M."/>
            <person name="Shimizu K.K."/>
        </authorList>
    </citation>
    <scope>NUCLEOTIDE SEQUENCE</scope>
</reference>
<evidence type="ECO:0000256" key="1">
    <source>
        <dbReference type="SAM" id="Coils"/>
    </source>
</evidence>
<gene>
    <name evidence="4" type="primary">ga23486</name>
    <name evidence="4" type="ORF">PR202_ga23486</name>
</gene>
<dbReference type="PANTHER" id="PTHR21596:SF51">
    <property type="entry name" value="OS01G0147700 PROTEIN"/>
    <property type="match status" value="1"/>
</dbReference>
<dbReference type="PANTHER" id="PTHR21596">
    <property type="entry name" value="RIBONUCLEASE P SUBUNIT P38"/>
    <property type="match status" value="1"/>
</dbReference>
<feature type="domain" description="Factor of DNA methylation 1-5/IDN2" evidence="3">
    <location>
        <begin position="130"/>
        <end position="245"/>
    </location>
</feature>